<feature type="transmembrane region" description="Helical" evidence="1">
    <location>
        <begin position="6"/>
        <end position="36"/>
    </location>
</feature>
<gene>
    <name evidence="2" type="ORF">K8V85_01370</name>
</gene>
<dbReference type="RefSeq" id="WP_278674286.1">
    <property type="nucleotide sequence ID" value="NZ_DYVT01000017.1"/>
</dbReference>
<reference evidence="2" key="2">
    <citation type="submission" date="2021-09" db="EMBL/GenBank/DDBJ databases">
        <authorList>
            <person name="Gilroy R."/>
        </authorList>
    </citation>
    <scope>NUCLEOTIDE SEQUENCE</scope>
    <source>
        <strain evidence="2">CHK149-3286</strain>
    </source>
</reference>
<keyword evidence="1" id="KW-1133">Transmembrane helix</keyword>
<comment type="caution">
    <text evidence="2">The sequence shown here is derived from an EMBL/GenBank/DDBJ whole genome shotgun (WGS) entry which is preliminary data.</text>
</comment>
<organism evidence="2 3">
    <name type="scientific">Staphylococcus kloosii</name>
    <dbReference type="NCBI Taxonomy" id="29384"/>
    <lineage>
        <taxon>Bacteria</taxon>
        <taxon>Bacillati</taxon>
        <taxon>Bacillota</taxon>
        <taxon>Bacilli</taxon>
        <taxon>Bacillales</taxon>
        <taxon>Staphylococcaceae</taxon>
        <taxon>Staphylococcus</taxon>
    </lineage>
</organism>
<keyword evidence="1" id="KW-0812">Transmembrane</keyword>
<evidence type="ECO:0000313" key="2">
    <source>
        <dbReference type="EMBL" id="HJF66937.1"/>
    </source>
</evidence>
<proteinExistence type="predicted"/>
<dbReference type="AlphaFoldDB" id="A0A921KUQ1"/>
<dbReference type="EMBL" id="DYVT01000017">
    <property type="protein sequence ID" value="HJF66937.1"/>
    <property type="molecule type" value="Genomic_DNA"/>
</dbReference>
<evidence type="ECO:0000313" key="3">
    <source>
        <dbReference type="Proteomes" id="UP000706163"/>
    </source>
</evidence>
<feature type="non-terminal residue" evidence="2">
    <location>
        <position position="60"/>
    </location>
</feature>
<protein>
    <submittedName>
        <fullName evidence="2">DUF969 family protein</fullName>
    </submittedName>
</protein>
<name>A0A921KUQ1_9STAP</name>
<evidence type="ECO:0000256" key="1">
    <source>
        <dbReference type="SAM" id="Phobius"/>
    </source>
</evidence>
<dbReference type="Pfam" id="PF06149">
    <property type="entry name" value="DUF969"/>
    <property type="match status" value="1"/>
</dbReference>
<accession>A0A921KUQ1</accession>
<keyword evidence="1" id="KW-0472">Membrane</keyword>
<reference evidence="2" key="1">
    <citation type="journal article" date="2021" name="PeerJ">
        <title>Extensive microbial diversity within the chicken gut microbiome revealed by metagenomics and culture.</title>
        <authorList>
            <person name="Gilroy R."/>
            <person name="Ravi A."/>
            <person name="Getino M."/>
            <person name="Pursley I."/>
            <person name="Horton D.L."/>
            <person name="Alikhan N.F."/>
            <person name="Baker D."/>
            <person name="Gharbi K."/>
            <person name="Hall N."/>
            <person name="Watson M."/>
            <person name="Adriaenssens E.M."/>
            <person name="Foster-Nyarko E."/>
            <person name="Jarju S."/>
            <person name="Secka A."/>
            <person name="Antonio M."/>
            <person name="Oren A."/>
            <person name="Chaudhuri R.R."/>
            <person name="La Ragione R."/>
            <person name="Hildebrand F."/>
            <person name="Pallen M.J."/>
        </authorList>
    </citation>
    <scope>NUCLEOTIDE SEQUENCE</scope>
    <source>
        <strain evidence="2">CHK149-3286</strain>
    </source>
</reference>
<sequence>MEWLKLIGIVIIIVGFLLKIDTIAVVLIAAIVTGLVSGMDFTDILSTLGKAFTDNRLVTL</sequence>
<dbReference type="Proteomes" id="UP000706163">
    <property type="component" value="Unassembled WGS sequence"/>
</dbReference>
<dbReference type="InterPro" id="IPR010374">
    <property type="entry name" value="DUF969"/>
</dbReference>